<proteinExistence type="predicted"/>
<dbReference type="EMBL" id="AP022324">
    <property type="protein sequence ID" value="BBU45992.1"/>
    <property type="molecule type" value="Genomic_DNA"/>
</dbReference>
<dbReference type="Proteomes" id="UP000464661">
    <property type="component" value="Chromosome"/>
</dbReference>
<protein>
    <submittedName>
        <fullName evidence="1">Uncharacterized protein</fullName>
    </submittedName>
</protein>
<organism evidence="1 2">
    <name type="scientific">Pseudomonas putida</name>
    <name type="common">Arthrobacter siderocapsulatus</name>
    <dbReference type="NCBI Taxonomy" id="303"/>
    <lineage>
        <taxon>Bacteria</taxon>
        <taxon>Pseudomonadati</taxon>
        <taxon>Pseudomonadota</taxon>
        <taxon>Gammaproteobacteria</taxon>
        <taxon>Pseudomonadales</taxon>
        <taxon>Pseudomonadaceae</taxon>
        <taxon>Pseudomonas</taxon>
    </lineage>
</organism>
<dbReference type="AlphaFoldDB" id="A0A7U6M4X8"/>
<reference evidence="1 2" key="1">
    <citation type="submission" date="2020-01" db="EMBL/GenBank/DDBJ databases">
        <title>Complete Genome Sequence of Pseudomonas putida Strain TS312, Harboring the HdtS type N-acyl-homoserine Lactone Synthase, Isolated from a Paper Mill.</title>
        <authorList>
            <person name="Hosoe A."/>
            <person name="Suenaga T."/>
            <person name="Sugi T."/>
            <person name="Izumi T."/>
            <person name="Nagai N."/>
            <person name="Terada A."/>
        </authorList>
    </citation>
    <scope>NUCLEOTIDE SEQUENCE [LARGE SCALE GENOMIC DNA]</scope>
    <source>
        <strain evidence="1 2">TS312</strain>
    </source>
</reference>
<sequence length="64" mass="6824">MRRCQGGEVVLDDGNGLGSEDLLVQMLTLGTQARTQALVARNQAIERLLQGLAVELALQAHSHG</sequence>
<gene>
    <name evidence="1" type="ORF">PPTS312_39070</name>
</gene>
<evidence type="ECO:0000313" key="1">
    <source>
        <dbReference type="EMBL" id="BBU45992.1"/>
    </source>
</evidence>
<accession>A0A7U6M4X8</accession>
<name>A0A7U6M4X8_PSEPU</name>
<evidence type="ECO:0000313" key="2">
    <source>
        <dbReference type="Proteomes" id="UP000464661"/>
    </source>
</evidence>